<evidence type="ECO:0000256" key="5">
    <source>
        <dbReference type="ARBA" id="ARBA00022989"/>
    </source>
</evidence>
<dbReference type="InterPro" id="IPR000715">
    <property type="entry name" value="Glycosyl_transferase_4"/>
</dbReference>
<feature type="transmembrane region" description="Helical" evidence="8">
    <location>
        <begin position="358"/>
        <end position="376"/>
    </location>
</feature>
<keyword evidence="2" id="KW-1003">Cell membrane</keyword>
<dbReference type="PANTHER" id="PTHR22926:SF3">
    <property type="entry name" value="UNDECAPRENYL-PHOSPHATE ALPHA-N-ACETYLGLUCOSAMINYL 1-PHOSPHATE TRANSFERASE"/>
    <property type="match status" value="1"/>
</dbReference>
<evidence type="ECO:0000313" key="10">
    <source>
        <dbReference type="Proteomes" id="UP000018149"/>
    </source>
</evidence>
<dbReference type="GO" id="GO:0009103">
    <property type="term" value="P:lipopolysaccharide biosynthetic process"/>
    <property type="evidence" value="ECO:0007669"/>
    <property type="project" value="TreeGrafter"/>
</dbReference>
<sequence length="377" mass="41095">MNINSYSTLDFLHNVANKEEFAGNTGALAAAAYTLVREDASTGLTHKLPLGASYAGSLLFIFSFIATAILTYILTKYLPAIGLVDVPSSRRSHDKITPRGGGLAIVIVVMIALSGFEYITSNNLINSTKILPLLLVISSVSFLDDLKAVPILIRLIVHLICAAFAIFLFSQVNSVHILIYSILVIALSGFINIYNFMDGIDGMSCIESIHLSSTMLILCFLQFPTIDNSYFISSVNVIILGCSCGFLIFNWHPAKIFLGDVGSISLGFLTGLCLLLLALTSTNLFIACAIASLYYITDAVLTILIRLLNKEKIWQPHLKHFFQKAVQKGKSHKQVVSIIAVCNIFLMIISVTSLHFPVISIMLALAVITLTVQSLLK</sequence>
<comment type="subcellular location">
    <subcellularLocation>
        <location evidence="1">Cell membrane</location>
        <topology evidence="1">Multi-pass membrane protein</topology>
    </subcellularLocation>
</comment>
<feature type="binding site" evidence="7">
    <location>
        <position position="195"/>
    </location>
    <ligand>
        <name>Mg(2+)</name>
        <dbReference type="ChEBI" id="CHEBI:18420"/>
    </ligand>
</feature>
<keyword evidence="4 8" id="KW-0812">Transmembrane</keyword>
<evidence type="ECO:0000256" key="1">
    <source>
        <dbReference type="ARBA" id="ARBA00004651"/>
    </source>
</evidence>
<keyword evidence="7" id="KW-0479">Metal-binding</keyword>
<accession>A0A0B7IXW8</accession>
<feature type="transmembrane region" description="Helical" evidence="8">
    <location>
        <begin position="125"/>
        <end position="144"/>
    </location>
</feature>
<dbReference type="InterPro" id="IPR005728">
    <property type="entry name" value="RPE1"/>
</dbReference>
<feature type="transmembrane region" description="Helical" evidence="8">
    <location>
        <begin position="96"/>
        <end position="119"/>
    </location>
</feature>
<evidence type="ECO:0000313" key="9">
    <source>
        <dbReference type="EMBL" id="CEO16646.1"/>
    </source>
</evidence>
<dbReference type="KEGG" id="rmc:RMONA_01120"/>
<feature type="transmembrane region" description="Helical" evidence="8">
    <location>
        <begin position="206"/>
        <end position="224"/>
    </location>
</feature>
<feature type="transmembrane region" description="Helical" evidence="8">
    <location>
        <begin position="284"/>
        <end position="308"/>
    </location>
</feature>
<evidence type="ECO:0000256" key="7">
    <source>
        <dbReference type="PIRSR" id="PIRSR600715-1"/>
    </source>
</evidence>
<proteinExistence type="predicted"/>
<dbReference type="Pfam" id="PF00953">
    <property type="entry name" value="Glycos_transf_4"/>
    <property type="match status" value="1"/>
</dbReference>
<reference evidence="9 10" key="1">
    <citation type="submission" date="2015-01" db="EMBL/GenBank/DDBJ databases">
        <title>Draft genome sequence of Rickettsia monacensis strain IrR/Munich.</title>
        <authorList>
            <person name="Felsheim R.F."/>
            <person name="Johnson S.L."/>
            <person name="Kurtti T.J."/>
            <person name="Munderloh U.G."/>
        </authorList>
    </citation>
    <scope>NUCLEOTIDE SEQUENCE [LARGE SCALE GENOMIC DNA]</scope>
    <source>
        <strain evidence="9 10">IrR/Munich</strain>
    </source>
</reference>
<keyword evidence="10" id="KW-1185">Reference proteome</keyword>
<keyword evidence="3 9" id="KW-0808">Transferase</keyword>
<dbReference type="AlphaFoldDB" id="A0A0B7IXW8"/>
<keyword evidence="7" id="KW-0460">Magnesium</keyword>
<evidence type="ECO:0000256" key="3">
    <source>
        <dbReference type="ARBA" id="ARBA00022679"/>
    </source>
</evidence>
<feature type="transmembrane region" description="Helical" evidence="8">
    <location>
        <begin position="256"/>
        <end position="278"/>
    </location>
</feature>
<dbReference type="RefSeq" id="WP_023507228.1">
    <property type="nucleotide sequence ID" value="NZ_LN794217.1"/>
</dbReference>
<dbReference type="GO" id="GO:0071555">
    <property type="term" value="P:cell wall organization"/>
    <property type="evidence" value="ECO:0007669"/>
    <property type="project" value="TreeGrafter"/>
</dbReference>
<reference evidence="10" key="2">
    <citation type="submission" date="2015-01" db="EMBL/GenBank/DDBJ databases">
        <authorList>
            <person name="Felsheim R."/>
        </authorList>
    </citation>
    <scope>NUCLEOTIDE SEQUENCE [LARGE SCALE GENOMIC DNA]</scope>
    <source>
        <strain evidence="10">IrR/Munich</strain>
    </source>
</reference>
<name>A0A0B7IXW8_9RICK</name>
<dbReference type="HOGENOM" id="CLU_023982_3_0_5"/>
<evidence type="ECO:0000256" key="4">
    <source>
        <dbReference type="ARBA" id="ARBA00022692"/>
    </source>
</evidence>
<dbReference type="STRING" id="109232.RMONA_01120"/>
<gene>
    <name evidence="9" type="primary">tagO</name>
    <name evidence="9" type="ORF">RMONA_01120</name>
</gene>
<dbReference type="NCBIfam" id="TIGR01045">
    <property type="entry name" value="RPE1"/>
    <property type="match status" value="1"/>
</dbReference>
<dbReference type="GO" id="GO:0036380">
    <property type="term" value="F:UDP-N-acetylglucosamine-undecaprenyl-phosphate N-acetylglucosaminephosphotransferase activity"/>
    <property type="evidence" value="ECO:0007669"/>
    <property type="project" value="UniProtKB-EC"/>
</dbReference>
<dbReference type="GO" id="GO:0005886">
    <property type="term" value="C:plasma membrane"/>
    <property type="evidence" value="ECO:0007669"/>
    <property type="project" value="UniProtKB-SubCell"/>
</dbReference>
<dbReference type="PANTHER" id="PTHR22926">
    <property type="entry name" value="PHOSPHO-N-ACETYLMURAMOYL-PENTAPEPTIDE-TRANSFERASE"/>
    <property type="match status" value="1"/>
</dbReference>
<keyword evidence="6 8" id="KW-0472">Membrane</keyword>
<feature type="transmembrane region" description="Helical" evidence="8">
    <location>
        <begin position="230"/>
        <end position="249"/>
    </location>
</feature>
<feature type="transmembrane region" description="Helical" evidence="8">
    <location>
        <begin position="151"/>
        <end position="169"/>
    </location>
</feature>
<feature type="binding site" evidence="7">
    <location>
        <position position="260"/>
    </location>
    <ligand>
        <name>Mg(2+)</name>
        <dbReference type="ChEBI" id="CHEBI:18420"/>
    </ligand>
</feature>
<organism evidence="9 10">
    <name type="scientific">Rickettsia monacensis</name>
    <dbReference type="NCBI Taxonomy" id="109232"/>
    <lineage>
        <taxon>Bacteria</taxon>
        <taxon>Pseudomonadati</taxon>
        <taxon>Pseudomonadota</taxon>
        <taxon>Alphaproteobacteria</taxon>
        <taxon>Rickettsiales</taxon>
        <taxon>Rickettsiaceae</taxon>
        <taxon>Rickettsieae</taxon>
        <taxon>Rickettsia</taxon>
        <taxon>spotted fever group</taxon>
    </lineage>
</organism>
<dbReference type="Proteomes" id="UP000018149">
    <property type="component" value="Chromosome I"/>
</dbReference>
<evidence type="ECO:0000256" key="6">
    <source>
        <dbReference type="ARBA" id="ARBA00023136"/>
    </source>
</evidence>
<dbReference type="EMBL" id="LN794217">
    <property type="protein sequence ID" value="CEO16646.1"/>
    <property type="molecule type" value="Genomic_DNA"/>
</dbReference>
<dbReference type="CDD" id="cd06854">
    <property type="entry name" value="GT_WbpL_WbcO_like"/>
    <property type="match status" value="1"/>
</dbReference>
<feature type="transmembrane region" description="Helical" evidence="8">
    <location>
        <begin position="175"/>
        <end position="194"/>
    </location>
</feature>
<feature type="transmembrane region" description="Helical" evidence="8">
    <location>
        <begin position="54"/>
        <end position="75"/>
    </location>
</feature>
<keyword evidence="5 8" id="KW-1133">Transmembrane helix</keyword>
<dbReference type="EC" id="2.7.8.33" evidence="9"/>
<evidence type="ECO:0000256" key="8">
    <source>
        <dbReference type="SAM" id="Phobius"/>
    </source>
</evidence>
<dbReference type="GO" id="GO:0044038">
    <property type="term" value="P:cell wall macromolecule biosynthetic process"/>
    <property type="evidence" value="ECO:0007669"/>
    <property type="project" value="TreeGrafter"/>
</dbReference>
<feature type="transmembrane region" description="Helical" evidence="8">
    <location>
        <begin position="335"/>
        <end position="352"/>
    </location>
</feature>
<comment type="cofactor">
    <cofactor evidence="7">
        <name>Mg(2+)</name>
        <dbReference type="ChEBI" id="CHEBI:18420"/>
    </cofactor>
</comment>
<evidence type="ECO:0000256" key="2">
    <source>
        <dbReference type="ARBA" id="ARBA00022475"/>
    </source>
</evidence>
<protein>
    <submittedName>
        <fullName evidence="9">Putative undecaprenyl-phosphate N-acetylglucosaminyl 1-phosphate transferase</fullName>
        <ecNumber evidence="9">2.7.8.33</ecNumber>
    </submittedName>
</protein>
<dbReference type="GO" id="GO:0046872">
    <property type="term" value="F:metal ion binding"/>
    <property type="evidence" value="ECO:0007669"/>
    <property type="project" value="UniProtKB-KW"/>
</dbReference>